<accession>A0A1H4C2K3</accession>
<reference evidence="2" key="1">
    <citation type="submission" date="2016-10" db="EMBL/GenBank/DDBJ databases">
        <authorList>
            <person name="Varghese N."/>
            <person name="Submissions S."/>
        </authorList>
    </citation>
    <scope>NUCLEOTIDE SEQUENCE [LARGE SCALE GENOMIC DNA]</scope>
    <source>
        <strain evidence="2">KPR-1</strain>
    </source>
</reference>
<dbReference type="PANTHER" id="PTHR33990">
    <property type="entry name" value="PROTEIN YJDN-RELATED"/>
    <property type="match status" value="1"/>
</dbReference>
<evidence type="ECO:0000313" key="2">
    <source>
        <dbReference type="Proteomes" id="UP000199288"/>
    </source>
</evidence>
<dbReference type="PANTHER" id="PTHR33990:SF1">
    <property type="entry name" value="PROTEIN YJDN"/>
    <property type="match status" value="1"/>
</dbReference>
<proteinExistence type="predicted"/>
<dbReference type="AlphaFoldDB" id="A0A1H4C2K3"/>
<protein>
    <submittedName>
        <fullName evidence="1">PhnB protein</fullName>
    </submittedName>
</protein>
<organism evidence="1 2">
    <name type="scientific">Bowdeniella nasicola</name>
    <dbReference type="NCBI Taxonomy" id="208480"/>
    <lineage>
        <taxon>Bacteria</taxon>
        <taxon>Bacillati</taxon>
        <taxon>Actinomycetota</taxon>
        <taxon>Actinomycetes</taxon>
        <taxon>Actinomycetales</taxon>
        <taxon>Actinomycetaceae</taxon>
        <taxon>Bowdeniella</taxon>
    </lineage>
</organism>
<dbReference type="InterPro" id="IPR029068">
    <property type="entry name" value="Glyas_Bleomycin-R_OHBP_Dase"/>
</dbReference>
<dbReference type="EMBL" id="FNQV01000011">
    <property type="protein sequence ID" value="SEA54609.1"/>
    <property type="molecule type" value="Genomic_DNA"/>
</dbReference>
<sequence length="140" mass="14630">MTITAIPQLAFTTNAKEAMTYYATILGGEVSFTYLKDLDPTSAAPDLVAHAVLTSECGVTIYASDDCMTGGSDENIGSSRTDVALVSDDHGSVDHLTGVIEAIAAEGTMVCPVSVQPWGDLFGCATDKYGNTWMVNLPAS</sequence>
<dbReference type="SUPFAM" id="SSF54593">
    <property type="entry name" value="Glyoxalase/Bleomycin resistance protein/Dihydroxybiphenyl dioxygenase"/>
    <property type="match status" value="1"/>
</dbReference>
<dbReference type="Proteomes" id="UP000199288">
    <property type="component" value="Unassembled WGS sequence"/>
</dbReference>
<dbReference type="Gene3D" id="3.10.180.10">
    <property type="entry name" value="2,3-Dihydroxybiphenyl 1,2-Dioxygenase, domain 1"/>
    <property type="match status" value="1"/>
</dbReference>
<gene>
    <name evidence="1" type="ORF">SAMN02910418_01846</name>
</gene>
<dbReference type="RefSeq" id="WP_092565198.1">
    <property type="nucleotide sequence ID" value="NZ_FNQV01000011.1"/>
</dbReference>
<keyword evidence="2" id="KW-1185">Reference proteome</keyword>
<evidence type="ECO:0000313" key="1">
    <source>
        <dbReference type="EMBL" id="SEA54609.1"/>
    </source>
</evidence>
<name>A0A1H4C2K3_9ACTO</name>
<dbReference type="OrthoDB" id="9795306at2"/>